<dbReference type="Proteomes" id="UP000730482">
    <property type="component" value="Unassembled WGS sequence"/>
</dbReference>
<gene>
    <name evidence="1" type="ORF">KGQ19_19675</name>
</gene>
<dbReference type="EMBL" id="JAAFYZ010000063">
    <property type="protein sequence ID" value="MBS2549088.1"/>
    <property type="molecule type" value="Genomic_DNA"/>
</dbReference>
<reference evidence="1 2" key="1">
    <citation type="submission" date="2020-02" db="EMBL/GenBank/DDBJ databases">
        <title>Acidophilic actinobacteria isolated from forest soil.</title>
        <authorList>
            <person name="Golinska P."/>
        </authorList>
    </citation>
    <scope>NUCLEOTIDE SEQUENCE [LARGE SCALE GENOMIC DNA]</scope>
    <source>
        <strain evidence="1 2">NL8</strain>
    </source>
</reference>
<organism evidence="1 2">
    <name type="scientific">Catenulispora pinistramenti</name>
    <dbReference type="NCBI Taxonomy" id="2705254"/>
    <lineage>
        <taxon>Bacteria</taxon>
        <taxon>Bacillati</taxon>
        <taxon>Actinomycetota</taxon>
        <taxon>Actinomycetes</taxon>
        <taxon>Catenulisporales</taxon>
        <taxon>Catenulisporaceae</taxon>
        <taxon>Catenulispora</taxon>
    </lineage>
</organism>
<keyword evidence="2" id="KW-1185">Reference proteome</keyword>
<sequence length="116" mass="12784">MTFQQHFDALDVTTRAALVFRYREGLPLSHVAQLVDRPARKLGPHLERSLSSLSDAGALTGAGALDEAEDAQDALRRRLEELRGDPALSSFSLVSAVRAERNRRGLLRGRVMGRFA</sequence>
<proteinExistence type="predicted"/>
<evidence type="ECO:0000313" key="2">
    <source>
        <dbReference type="Proteomes" id="UP000730482"/>
    </source>
</evidence>
<protein>
    <submittedName>
        <fullName evidence="1">Uncharacterized protein</fullName>
    </submittedName>
</protein>
<evidence type="ECO:0000313" key="1">
    <source>
        <dbReference type="EMBL" id="MBS2549088.1"/>
    </source>
</evidence>
<dbReference type="RefSeq" id="WP_212010664.1">
    <property type="nucleotide sequence ID" value="NZ_JAAFYZ010000063.1"/>
</dbReference>
<name>A0ABS5KSS0_9ACTN</name>
<accession>A0ABS5KSS0</accession>
<comment type="caution">
    <text evidence="1">The sequence shown here is derived from an EMBL/GenBank/DDBJ whole genome shotgun (WGS) entry which is preliminary data.</text>
</comment>